<protein>
    <submittedName>
        <fullName evidence="2">Uncharacterized protein</fullName>
    </submittedName>
</protein>
<feature type="region of interest" description="Disordered" evidence="1">
    <location>
        <begin position="98"/>
        <end position="188"/>
    </location>
</feature>
<evidence type="ECO:0000313" key="2">
    <source>
        <dbReference type="EMBL" id="GEP05149.1"/>
    </source>
</evidence>
<comment type="caution">
    <text evidence="2">The sequence shown here is derived from an EMBL/GenBank/DDBJ whole genome shotgun (WGS) entry which is preliminary data.</text>
</comment>
<feature type="compositionally biased region" description="Pro residues" evidence="1">
    <location>
        <begin position="101"/>
        <end position="115"/>
    </location>
</feature>
<evidence type="ECO:0000313" key="4">
    <source>
        <dbReference type="Proteomes" id="UP000321960"/>
    </source>
</evidence>
<reference evidence="3" key="4">
    <citation type="submission" date="2023-01" db="EMBL/GenBank/DDBJ databases">
        <title>Draft genome sequence of Methylobacterium oxalidis strain NBRC 107715.</title>
        <authorList>
            <person name="Sun Q."/>
            <person name="Mori K."/>
        </authorList>
    </citation>
    <scope>NUCLEOTIDE SEQUENCE</scope>
    <source>
        <strain evidence="3">NBRC 107715</strain>
    </source>
</reference>
<reference evidence="5" key="2">
    <citation type="journal article" date="2019" name="Int. J. Syst. Evol. Microbiol.">
        <title>The Global Catalogue of Microorganisms (GCM) 10K type strain sequencing project: providing services to taxonomists for standard genome sequencing and annotation.</title>
        <authorList>
            <consortium name="The Broad Institute Genomics Platform"/>
            <consortium name="The Broad Institute Genome Sequencing Center for Infectious Disease"/>
            <person name="Wu L."/>
            <person name="Ma J."/>
        </authorList>
    </citation>
    <scope>NUCLEOTIDE SEQUENCE [LARGE SCALE GENOMIC DNA]</scope>
    <source>
        <strain evidence="5">NBRC 107715</strain>
    </source>
</reference>
<sequence>MPYLLSDRFDRDAFHESRYKHIMSRSRVRRPFTVEVKSNGRQSHGLAIPSRVPDPPRPTARLLDEASLWLRAERLPEHVSPAPEAEPRRILPSLLVAEAPEPAPEPPVAKEPPLPRVRRVKARPARAPAADRPEPVVQAALDQPIVVPVPAGPAPEPAQTPRRRNGPKLLPDLARGERWKRRLPRACW</sequence>
<dbReference type="Proteomes" id="UP000321960">
    <property type="component" value="Unassembled WGS sequence"/>
</dbReference>
<proteinExistence type="predicted"/>
<dbReference type="EMBL" id="BSPK01000015">
    <property type="protein sequence ID" value="GLS62559.1"/>
    <property type="molecule type" value="Genomic_DNA"/>
</dbReference>
<reference evidence="3" key="1">
    <citation type="journal article" date="2014" name="Int. J. Syst. Evol. Microbiol.">
        <title>Complete genome of a new Firmicutes species belonging to the dominant human colonic microbiota ('Ruminococcus bicirculans') reveals two chromosomes and a selective capacity to utilize plant glucans.</title>
        <authorList>
            <consortium name="NISC Comparative Sequencing Program"/>
            <person name="Wegmann U."/>
            <person name="Louis P."/>
            <person name="Goesmann A."/>
            <person name="Henrissat B."/>
            <person name="Duncan S.H."/>
            <person name="Flint H.J."/>
        </authorList>
    </citation>
    <scope>NUCLEOTIDE SEQUENCE</scope>
    <source>
        <strain evidence="3">NBRC 107715</strain>
    </source>
</reference>
<keyword evidence="5" id="KW-1185">Reference proteome</keyword>
<dbReference type="Proteomes" id="UP001156856">
    <property type="component" value="Unassembled WGS sequence"/>
</dbReference>
<reference evidence="2 4" key="3">
    <citation type="submission" date="2019-07" db="EMBL/GenBank/DDBJ databases">
        <title>Whole genome shotgun sequence of Methylobacterium oxalidis NBRC 107715.</title>
        <authorList>
            <person name="Hosoyama A."/>
            <person name="Uohara A."/>
            <person name="Ohji S."/>
            <person name="Ichikawa N."/>
        </authorList>
    </citation>
    <scope>NUCLEOTIDE SEQUENCE [LARGE SCALE GENOMIC DNA]</scope>
    <source>
        <strain evidence="2 4">NBRC 107715</strain>
    </source>
</reference>
<feature type="region of interest" description="Disordered" evidence="1">
    <location>
        <begin position="37"/>
        <end position="58"/>
    </location>
</feature>
<dbReference type="EMBL" id="BJZU01000063">
    <property type="protein sequence ID" value="GEP05149.1"/>
    <property type="molecule type" value="Genomic_DNA"/>
</dbReference>
<name>A0A512J5L4_9HYPH</name>
<evidence type="ECO:0000313" key="5">
    <source>
        <dbReference type="Proteomes" id="UP001156856"/>
    </source>
</evidence>
<evidence type="ECO:0000313" key="3">
    <source>
        <dbReference type="EMBL" id="GLS62559.1"/>
    </source>
</evidence>
<dbReference type="AlphaFoldDB" id="A0A512J5L4"/>
<feature type="compositionally biased region" description="Basic residues" evidence="1">
    <location>
        <begin position="178"/>
        <end position="188"/>
    </location>
</feature>
<organism evidence="2 4">
    <name type="scientific">Methylobacterium oxalidis</name>
    <dbReference type="NCBI Taxonomy" id="944322"/>
    <lineage>
        <taxon>Bacteria</taxon>
        <taxon>Pseudomonadati</taxon>
        <taxon>Pseudomonadota</taxon>
        <taxon>Alphaproteobacteria</taxon>
        <taxon>Hyphomicrobiales</taxon>
        <taxon>Methylobacteriaceae</taxon>
        <taxon>Methylobacterium</taxon>
    </lineage>
</organism>
<accession>A0A512J5L4</accession>
<gene>
    <name evidence="3" type="ORF">GCM10007888_09400</name>
    <name evidence="2" type="ORF">MOX02_31870</name>
</gene>
<evidence type="ECO:0000256" key="1">
    <source>
        <dbReference type="SAM" id="MobiDB-lite"/>
    </source>
</evidence>